<organism evidence="2 3">
    <name type="scientific">Bhargavaea cecembensis</name>
    <dbReference type="NCBI Taxonomy" id="394098"/>
    <lineage>
        <taxon>Bacteria</taxon>
        <taxon>Bacillati</taxon>
        <taxon>Bacillota</taxon>
        <taxon>Bacilli</taxon>
        <taxon>Bacillales</taxon>
        <taxon>Caryophanaceae</taxon>
        <taxon>Bhargavaea</taxon>
    </lineage>
</organism>
<sequence>MIRKLLMGIALAAAVGFHASAMFMPAFGRPAGEIAARLPVVFMPSMYSSLILIVLMPLLGLYVLSGGGKADRPSTANLRAALFIAASILHIIEIITWQEERFILFTAAEVAMLAVLAALYFTYPKKENRLSGRIPISGIFSYFFFSLLVAIHYTLEENDWGGLGLSDALWAIITLTFAAAIALHFLYHHRDDMFAGVFAWMSIMVAAKNGLDEPLVSAASLFLAGAVITWMVVSRRQSGKVPRTAEE</sequence>
<proteinExistence type="predicted"/>
<evidence type="ECO:0000313" key="3">
    <source>
        <dbReference type="Proteomes" id="UP000076490"/>
    </source>
</evidence>
<dbReference type="Proteomes" id="UP000076490">
    <property type="component" value="Unassembled WGS sequence"/>
</dbReference>
<comment type="caution">
    <text evidence="2">The sequence shown here is derived from an EMBL/GenBank/DDBJ whole genome shotgun (WGS) entry which is preliminary data.</text>
</comment>
<accession>A0A161SR72</accession>
<keyword evidence="1" id="KW-1133">Transmembrane helix</keyword>
<dbReference type="RefSeq" id="WP_063181641.1">
    <property type="nucleotide sequence ID" value="NZ_LQNT01000010.1"/>
</dbReference>
<feature type="transmembrane region" description="Helical" evidence="1">
    <location>
        <begin position="102"/>
        <end position="122"/>
    </location>
</feature>
<keyword evidence="1" id="KW-0812">Transmembrane</keyword>
<dbReference type="PROSITE" id="PS50244">
    <property type="entry name" value="S5A_REDUCTASE"/>
    <property type="match status" value="1"/>
</dbReference>
<feature type="transmembrane region" description="Helical" evidence="1">
    <location>
        <begin position="167"/>
        <end position="186"/>
    </location>
</feature>
<evidence type="ECO:0000256" key="1">
    <source>
        <dbReference type="SAM" id="Phobius"/>
    </source>
</evidence>
<dbReference type="EMBL" id="LQNT01000010">
    <property type="protein sequence ID" value="KZE37850.1"/>
    <property type="molecule type" value="Genomic_DNA"/>
</dbReference>
<gene>
    <name evidence="2" type="ORF">AV656_10025</name>
</gene>
<protein>
    <submittedName>
        <fullName evidence="2">Uncharacterized protein</fullName>
    </submittedName>
</protein>
<dbReference type="AlphaFoldDB" id="A0A161SR72"/>
<dbReference type="OrthoDB" id="5189031at2"/>
<feature type="transmembrane region" description="Helical" evidence="1">
    <location>
        <begin position="76"/>
        <end position="96"/>
    </location>
</feature>
<name>A0A161SR72_9BACL</name>
<reference evidence="2 3" key="1">
    <citation type="submission" date="2016-01" db="EMBL/GenBank/DDBJ databases">
        <title>Whole genome sequencing of Bhargavaea cecembensis T14.</title>
        <authorList>
            <person name="Hong K.W."/>
        </authorList>
    </citation>
    <scope>NUCLEOTIDE SEQUENCE [LARGE SCALE GENOMIC DNA]</scope>
    <source>
        <strain evidence="2 3">T14</strain>
    </source>
</reference>
<feature type="transmembrane region" description="Helical" evidence="1">
    <location>
        <begin position="134"/>
        <end position="155"/>
    </location>
</feature>
<feature type="transmembrane region" description="Helical" evidence="1">
    <location>
        <begin position="45"/>
        <end position="64"/>
    </location>
</feature>
<keyword evidence="1" id="KW-0472">Membrane</keyword>
<evidence type="ECO:0000313" key="2">
    <source>
        <dbReference type="EMBL" id="KZE37850.1"/>
    </source>
</evidence>
<feature type="transmembrane region" description="Helical" evidence="1">
    <location>
        <begin position="215"/>
        <end position="233"/>
    </location>
</feature>
<feature type="transmembrane region" description="Helical" evidence="1">
    <location>
        <begin position="193"/>
        <end position="209"/>
    </location>
</feature>